<comment type="caution">
    <text evidence="2">The sequence shown here is derived from an EMBL/GenBank/DDBJ whole genome shotgun (WGS) entry which is preliminary data.</text>
</comment>
<feature type="compositionally biased region" description="Basic and acidic residues" evidence="1">
    <location>
        <begin position="23"/>
        <end position="35"/>
    </location>
</feature>
<organism evidence="2 3">
    <name type="scientific">Brassica napus</name>
    <name type="common">Rape</name>
    <dbReference type="NCBI Taxonomy" id="3708"/>
    <lineage>
        <taxon>Eukaryota</taxon>
        <taxon>Viridiplantae</taxon>
        <taxon>Streptophyta</taxon>
        <taxon>Embryophyta</taxon>
        <taxon>Tracheophyta</taxon>
        <taxon>Spermatophyta</taxon>
        <taxon>Magnoliopsida</taxon>
        <taxon>eudicotyledons</taxon>
        <taxon>Gunneridae</taxon>
        <taxon>Pentapetalae</taxon>
        <taxon>rosids</taxon>
        <taxon>malvids</taxon>
        <taxon>Brassicales</taxon>
        <taxon>Brassicaceae</taxon>
        <taxon>Brassiceae</taxon>
        <taxon>Brassica</taxon>
    </lineage>
</organism>
<name>A0ABQ8AA61_BRANA</name>
<protein>
    <submittedName>
        <fullName evidence="2">Uncharacterized protein</fullName>
    </submittedName>
</protein>
<evidence type="ECO:0000313" key="3">
    <source>
        <dbReference type="Proteomes" id="UP000824890"/>
    </source>
</evidence>
<dbReference type="Proteomes" id="UP000824890">
    <property type="component" value="Unassembled WGS sequence"/>
</dbReference>
<reference evidence="2 3" key="1">
    <citation type="submission" date="2021-05" db="EMBL/GenBank/DDBJ databases">
        <title>Genome Assembly of Synthetic Allotetraploid Brassica napus Reveals Homoeologous Exchanges between Subgenomes.</title>
        <authorList>
            <person name="Davis J.T."/>
        </authorList>
    </citation>
    <scope>NUCLEOTIDE SEQUENCE [LARGE SCALE GENOMIC DNA]</scope>
    <source>
        <strain evidence="3">cv. Da-Ae</strain>
        <tissue evidence="2">Seedling</tissue>
    </source>
</reference>
<keyword evidence="3" id="KW-1185">Reference proteome</keyword>
<evidence type="ECO:0000256" key="1">
    <source>
        <dbReference type="SAM" id="MobiDB-lite"/>
    </source>
</evidence>
<gene>
    <name evidence="2" type="ORF">HID58_051835</name>
</gene>
<proteinExistence type="predicted"/>
<dbReference type="EMBL" id="JAGKQM010000013">
    <property type="protein sequence ID" value="KAH0889406.1"/>
    <property type="molecule type" value="Genomic_DNA"/>
</dbReference>
<evidence type="ECO:0000313" key="2">
    <source>
        <dbReference type="EMBL" id="KAH0889406.1"/>
    </source>
</evidence>
<sequence>MRRRRSSSKTELQHHQRFSSTENTREDERRGEEEKKRKKKKTKTLEADTCYKKLFYDRNCDDDGLRAYNVWHLGHPVIESSAADIRGGCGSGDGSFREDNERCVEKVKDDDDDDDVDDVFKVIKKLRIYA</sequence>
<accession>A0ABQ8AA61</accession>
<feature type="region of interest" description="Disordered" evidence="1">
    <location>
        <begin position="1"/>
        <end position="44"/>
    </location>
</feature>